<sequence>MAIRELPDVTLMQYQVVHAVMKPNSPPYTDTDISEPCPTLLRLAAELQVKILLELSLGDLTRCTTVCTALRSLIASEAAIQYKMELVRAGMVDGPSDAPLMTKIEKLRARNAAWVTGFPLHTIMVHPRRYTTVKACAGGFFLYRDSSELHLGWRLHRPTWPGLGTSGGLDERSWLLDLKPYLSQLQMSHIGACAVNPEEDMVVFVMNAPRNE</sequence>
<evidence type="ECO:0000313" key="2">
    <source>
        <dbReference type="Proteomes" id="UP000256964"/>
    </source>
</evidence>
<dbReference type="AlphaFoldDB" id="A0A371CPW8"/>
<accession>A0A371CPW8</accession>
<dbReference type="SUPFAM" id="SSF81383">
    <property type="entry name" value="F-box domain"/>
    <property type="match status" value="1"/>
</dbReference>
<name>A0A371CPW8_9APHY</name>
<gene>
    <name evidence="1" type="ORF">OH76DRAFT_115463</name>
</gene>
<dbReference type="EMBL" id="KZ857487">
    <property type="protein sequence ID" value="RDX42339.1"/>
    <property type="molecule type" value="Genomic_DNA"/>
</dbReference>
<dbReference type="InterPro" id="IPR036047">
    <property type="entry name" value="F-box-like_dom_sf"/>
</dbReference>
<evidence type="ECO:0008006" key="3">
    <source>
        <dbReference type="Google" id="ProtNLM"/>
    </source>
</evidence>
<evidence type="ECO:0000313" key="1">
    <source>
        <dbReference type="EMBL" id="RDX42339.1"/>
    </source>
</evidence>
<dbReference type="OrthoDB" id="2747824at2759"/>
<proteinExistence type="predicted"/>
<protein>
    <recommendedName>
        <fullName evidence="3">F-box domain-containing protein</fullName>
    </recommendedName>
</protein>
<organism evidence="1 2">
    <name type="scientific">Lentinus brumalis</name>
    <dbReference type="NCBI Taxonomy" id="2498619"/>
    <lineage>
        <taxon>Eukaryota</taxon>
        <taxon>Fungi</taxon>
        <taxon>Dikarya</taxon>
        <taxon>Basidiomycota</taxon>
        <taxon>Agaricomycotina</taxon>
        <taxon>Agaricomycetes</taxon>
        <taxon>Polyporales</taxon>
        <taxon>Polyporaceae</taxon>
        <taxon>Lentinus</taxon>
    </lineage>
</organism>
<keyword evidence="2" id="KW-1185">Reference proteome</keyword>
<reference evidence="1 2" key="1">
    <citation type="journal article" date="2018" name="Biotechnol. Biofuels">
        <title>Integrative visual omics of the white-rot fungus Polyporus brumalis exposes the biotechnological potential of its oxidative enzymes for delignifying raw plant biomass.</title>
        <authorList>
            <person name="Miyauchi S."/>
            <person name="Rancon A."/>
            <person name="Drula E."/>
            <person name="Hage H."/>
            <person name="Chaduli D."/>
            <person name="Favel A."/>
            <person name="Grisel S."/>
            <person name="Henrissat B."/>
            <person name="Herpoel-Gimbert I."/>
            <person name="Ruiz-Duenas F.J."/>
            <person name="Chevret D."/>
            <person name="Hainaut M."/>
            <person name="Lin J."/>
            <person name="Wang M."/>
            <person name="Pangilinan J."/>
            <person name="Lipzen A."/>
            <person name="Lesage-Meessen L."/>
            <person name="Navarro D."/>
            <person name="Riley R."/>
            <person name="Grigoriev I.V."/>
            <person name="Zhou S."/>
            <person name="Raouche S."/>
            <person name="Rosso M.N."/>
        </authorList>
    </citation>
    <scope>NUCLEOTIDE SEQUENCE [LARGE SCALE GENOMIC DNA]</scope>
    <source>
        <strain evidence="1 2">BRFM 1820</strain>
    </source>
</reference>
<dbReference type="Proteomes" id="UP000256964">
    <property type="component" value="Unassembled WGS sequence"/>
</dbReference>